<feature type="domain" description="G-patch" evidence="2">
    <location>
        <begin position="154"/>
        <end position="200"/>
    </location>
</feature>
<evidence type="ECO:0000313" key="4">
    <source>
        <dbReference type="Proteomes" id="UP000257109"/>
    </source>
</evidence>
<dbReference type="OrthoDB" id="1736143at2759"/>
<accession>A0A371FH23</accession>
<evidence type="ECO:0000259" key="2">
    <source>
        <dbReference type="PROSITE" id="PS50174"/>
    </source>
</evidence>
<dbReference type="AlphaFoldDB" id="A0A371FH23"/>
<dbReference type="PANTHER" id="PTHR33240">
    <property type="entry name" value="OS08G0508500 PROTEIN"/>
    <property type="match status" value="1"/>
</dbReference>
<dbReference type="GO" id="GO:0003676">
    <property type="term" value="F:nucleic acid binding"/>
    <property type="evidence" value="ECO:0007669"/>
    <property type="project" value="InterPro"/>
</dbReference>
<dbReference type="EMBL" id="QJKJ01009133">
    <property type="protein sequence ID" value="RDX77592.1"/>
    <property type="molecule type" value="Genomic_DNA"/>
</dbReference>
<reference evidence="3" key="1">
    <citation type="submission" date="2018-05" db="EMBL/GenBank/DDBJ databases">
        <title>Draft genome of Mucuna pruriens seed.</title>
        <authorList>
            <person name="Nnadi N.E."/>
            <person name="Vos R."/>
            <person name="Hasami M.H."/>
            <person name="Devisetty U.K."/>
            <person name="Aguiy J.C."/>
        </authorList>
    </citation>
    <scope>NUCLEOTIDE SEQUENCE [LARGE SCALE GENOMIC DNA]</scope>
    <source>
        <strain evidence="3">JCA_2017</strain>
    </source>
</reference>
<dbReference type="InterPro" id="IPR021109">
    <property type="entry name" value="Peptidase_aspartic_dom_sf"/>
</dbReference>
<dbReference type="Proteomes" id="UP000257109">
    <property type="component" value="Unassembled WGS sequence"/>
</dbReference>
<comment type="caution">
    <text evidence="3">The sequence shown here is derived from an EMBL/GenBank/DDBJ whole genome shotgun (WGS) entry which is preliminary data.</text>
</comment>
<dbReference type="CDD" id="cd00303">
    <property type="entry name" value="retropepsin_like"/>
    <property type="match status" value="1"/>
</dbReference>
<dbReference type="Pfam" id="PF01585">
    <property type="entry name" value="G-patch"/>
    <property type="match status" value="1"/>
</dbReference>
<proteinExistence type="predicted"/>
<name>A0A371FH23_MUCPR</name>
<evidence type="ECO:0000256" key="1">
    <source>
        <dbReference type="SAM" id="MobiDB-lite"/>
    </source>
</evidence>
<gene>
    <name evidence="3" type="ORF">CR513_42243</name>
</gene>
<dbReference type="PROSITE" id="PS50174">
    <property type="entry name" value="G_PATCH"/>
    <property type="match status" value="1"/>
</dbReference>
<dbReference type="STRING" id="157652.A0A371FH23"/>
<feature type="non-terminal residue" evidence="3">
    <location>
        <position position="1"/>
    </location>
</feature>
<dbReference type="Gene3D" id="2.40.70.10">
    <property type="entry name" value="Acid Proteases"/>
    <property type="match status" value="1"/>
</dbReference>
<feature type="region of interest" description="Disordered" evidence="1">
    <location>
        <begin position="191"/>
        <end position="210"/>
    </location>
</feature>
<dbReference type="PANTHER" id="PTHR33240:SF15">
    <property type="entry name" value="GAG-PRO-LIKE PROTEIN"/>
    <property type="match status" value="1"/>
</dbReference>
<keyword evidence="4" id="KW-1185">Reference proteome</keyword>
<organism evidence="3 4">
    <name type="scientific">Mucuna pruriens</name>
    <name type="common">Velvet bean</name>
    <name type="synonym">Dolichos pruriens</name>
    <dbReference type="NCBI Taxonomy" id="157652"/>
    <lineage>
        <taxon>Eukaryota</taxon>
        <taxon>Viridiplantae</taxon>
        <taxon>Streptophyta</taxon>
        <taxon>Embryophyta</taxon>
        <taxon>Tracheophyta</taxon>
        <taxon>Spermatophyta</taxon>
        <taxon>Magnoliopsida</taxon>
        <taxon>eudicotyledons</taxon>
        <taxon>Gunneridae</taxon>
        <taxon>Pentapetalae</taxon>
        <taxon>rosids</taxon>
        <taxon>fabids</taxon>
        <taxon>Fabales</taxon>
        <taxon>Fabaceae</taxon>
        <taxon>Papilionoideae</taxon>
        <taxon>50 kb inversion clade</taxon>
        <taxon>NPAAA clade</taxon>
        <taxon>indigoferoid/millettioid clade</taxon>
        <taxon>Phaseoleae</taxon>
        <taxon>Mucuna</taxon>
    </lineage>
</organism>
<evidence type="ECO:0000313" key="3">
    <source>
        <dbReference type="EMBL" id="RDX77592.1"/>
    </source>
</evidence>
<protein>
    <recommendedName>
        <fullName evidence="2">G-patch domain-containing protein</fullName>
    </recommendedName>
</protein>
<sequence>MIARVLIDIGSSLNVMPKATLDKLYLPNAVLKNSPNVVRAFYSSKREVIGKITLHTHRANHVMNIRPTYNCLLGGPWIHAVETIPSSLHQKVKFIAEGQLISVMGQKELIIRTSLPDEYVEVDEEALETSFQALEIVGTTSSEVEKGHHKMSRVAIMAAKVLISNGFVPDKGLGRKLDGMVEPVAIQENPGRSRLGYEGATRKGRSGRRT</sequence>
<dbReference type="InterPro" id="IPR000467">
    <property type="entry name" value="G_patch_dom"/>
</dbReference>